<sequence length="148" mass="16337">MRGITSRSATLQTTRLVALFSEMAAGSYPQAAWRHSQAGCKVGNTNFRGIRLVLYFERPGELPTRRLEDTASSHLGGPETDGLVVGSGESQFDTRYRMYPNQGDFSFLAYCQTLWKLGARSWRSLMNLLDPLTTNRTGDGVKAGLKVA</sequence>
<comment type="caution">
    <text evidence="1">The sequence shown here is derived from an EMBL/GenBank/DDBJ whole genome shotgun (WGS) entry which is preliminary data.</text>
</comment>
<dbReference type="Proteomes" id="UP000324222">
    <property type="component" value="Unassembled WGS sequence"/>
</dbReference>
<protein>
    <submittedName>
        <fullName evidence="1">Uncharacterized protein</fullName>
    </submittedName>
</protein>
<evidence type="ECO:0000313" key="1">
    <source>
        <dbReference type="EMBL" id="MPC81085.1"/>
    </source>
</evidence>
<accession>A0A5B7IFP5</accession>
<dbReference type="AlphaFoldDB" id="A0A5B7IFP5"/>
<gene>
    <name evidence="1" type="ORF">E2C01_075686</name>
</gene>
<reference evidence="1 2" key="1">
    <citation type="submission" date="2019-05" db="EMBL/GenBank/DDBJ databases">
        <title>Another draft genome of Portunus trituberculatus and its Hox gene families provides insights of decapod evolution.</title>
        <authorList>
            <person name="Jeong J.-H."/>
            <person name="Song I."/>
            <person name="Kim S."/>
            <person name="Choi T."/>
            <person name="Kim D."/>
            <person name="Ryu S."/>
            <person name="Kim W."/>
        </authorList>
    </citation>
    <scope>NUCLEOTIDE SEQUENCE [LARGE SCALE GENOMIC DNA]</scope>
    <source>
        <tissue evidence="1">Muscle</tissue>
    </source>
</reference>
<keyword evidence="2" id="KW-1185">Reference proteome</keyword>
<evidence type="ECO:0000313" key="2">
    <source>
        <dbReference type="Proteomes" id="UP000324222"/>
    </source>
</evidence>
<dbReference type="EMBL" id="VSRR010055881">
    <property type="protein sequence ID" value="MPC81085.1"/>
    <property type="molecule type" value="Genomic_DNA"/>
</dbReference>
<name>A0A5B7IFP5_PORTR</name>
<proteinExistence type="predicted"/>
<organism evidence="1 2">
    <name type="scientific">Portunus trituberculatus</name>
    <name type="common">Swimming crab</name>
    <name type="synonym">Neptunus trituberculatus</name>
    <dbReference type="NCBI Taxonomy" id="210409"/>
    <lineage>
        <taxon>Eukaryota</taxon>
        <taxon>Metazoa</taxon>
        <taxon>Ecdysozoa</taxon>
        <taxon>Arthropoda</taxon>
        <taxon>Crustacea</taxon>
        <taxon>Multicrustacea</taxon>
        <taxon>Malacostraca</taxon>
        <taxon>Eumalacostraca</taxon>
        <taxon>Eucarida</taxon>
        <taxon>Decapoda</taxon>
        <taxon>Pleocyemata</taxon>
        <taxon>Brachyura</taxon>
        <taxon>Eubrachyura</taxon>
        <taxon>Portunoidea</taxon>
        <taxon>Portunidae</taxon>
        <taxon>Portuninae</taxon>
        <taxon>Portunus</taxon>
    </lineage>
</organism>